<comment type="similarity">
    <text evidence="1 2">Belongs to the CutC family.</text>
</comment>
<keyword evidence="4" id="KW-1185">Reference proteome</keyword>
<dbReference type="InterPro" id="IPR005627">
    <property type="entry name" value="CutC-like"/>
</dbReference>
<dbReference type="PANTHER" id="PTHR12598">
    <property type="entry name" value="COPPER HOMEOSTASIS PROTEIN CUTC"/>
    <property type="match status" value="1"/>
</dbReference>
<dbReference type="EMBL" id="JAPHAV010000009">
    <property type="protein sequence ID" value="MCX2698247.1"/>
    <property type="molecule type" value="Genomic_DNA"/>
</dbReference>
<accession>A0ABT3QRJ3</accession>
<evidence type="ECO:0000313" key="3">
    <source>
        <dbReference type="EMBL" id="MCX2698247.1"/>
    </source>
</evidence>
<dbReference type="InterPro" id="IPR036822">
    <property type="entry name" value="CutC-like_dom_sf"/>
</dbReference>
<reference evidence="3 4" key="1">
    <citation type="submission" date="2022-11" db="EMBL/GenBank/DDBJ databases">
        <title>Brucella sp. YY2X, whole genome shotgun sequencing project.</title>
        <authorList>
            <person name="Yang Y."/>
        </authorList>
    </citation>
    <scope>NUCLEOTIDE SEQUENCE [LARGE SCALE GENOMIC DNA]</scope>
    <source>
        <strain evidence="3 4">YY2X</strain>
    </source>
</reference>
<proteinExistence type="inferred from homology"/>
<comment type="caution">
    <text evidence="2">Once thought to be involved in copper homeostasis, experiments in E.coli have shown this is not the case.</text>
</comment>
<dbReference type="Pfam" id="PF03932">
    <property type="entry name" value="CutC"/>
    <property type="match status" value="1"/>
</dbReference>
<gene>
    <name evidence="2" type="primary">cutC</name>
    <name evidence="3" type="ORF">OPR82_15985</name>
</gene>
<keyword evidence="2" id="KW-0963">Cytoplasm</keyword>
<dbReference type="Gene3D" id="3.20.20.380">
    <property type="entry name" value="Copper homeostasis (CutC) domain"/>
    <property type="match status" value="1"/>
</dbReference>
<dbReference type="RefSeq" id="WP_265985930.1">
    <property type="nucleotide sequence ID" value="NZ_JAPHAV010000009.1"/>
</dbReference>
<comment type="caution">
    <text evidence="3">The sequence shown here is derived from an EMBL/GenBank/DDBJ whole genome shotgun (WGS) entry which is preliminary data.</text>
</comment>
<protein>
    <recommendedName>
        <fullName evidence="2">PF03932 family protein CutC</fullName>
    </recommendedName>
</protein>
<organism evidence="3 4">
    <name type="scientific">Ochrobactrum chromiisoli</name>
    <dbReference type="NCBI Taxonomy" id="2993941"/>
    <lineage>
        <taxon>Bacteria</taxon>
        <taxon>Pseudomonadati</taxon>
        <taxon>Pseudomonadota</taxon>
        <taxon>Alphaproteobacteria</taxon>
        <taxon>Hyphomicrobiales</taxon>
        <taxon>Brucellaceae</taxon>
        <taxon>Brucella/Ochrobactrum group</taxon>
        <taxon>Ochrobactrum</taxon>
    </lineage>
</organism>
<evidence type="ECO:0000313" key="4">
    <source>
        <dbReference type="Proteomes" id="UP001301216"/>
    </source>
</evidence>
<dbReference type="HAMAP" id="MF_00795">
    <property type="entry name" value="CutC"/>
    <property type="match status" value="1"/>
</dbReference>
<evidence type="ECO:0000256" key="1">
    <source>
        <dbReference type="ARBA" id="ARBA00007768"/>
    </source>
</evidence>
<name>A0ABT3QRJ3_9HYPH</name>
<dbReference type="PANTHER" id="PTHR12598:SF0">
    <property type="entry name" value="COPPER HOMEOSTASIS PROTEIN CUTC HOMOLOG"/>
    <property type="match status" value="1"/>
</dbReference>
<sequence length="249" mass="25610">MNRIILEVCVDDAEGLDAAIKGGADRIELCSALAIGGLTPSIGLMQLAAKAPIPIMVMIRPRAGSFVWSEDELQIMEAEIAATRSLGLAGVVIGANLPDGKLDRPALKRLVNAADGLEIALHRSIDLTPDTAEAVQMAAELGINRILSSGGALKATSGLERLAKMQRAAKDKITIMPGSGVNMGTVAAIAAALPDLAEIHASCSAAIDTDETLLNFGFAVPGATRTTSAKVAELRAALDAVADGRQPPS</sequence>
<dbReference type="SUPFAM" id="SSF110395">
    <property type="entry name" value="CutC-like"/>
    <property type="match status" value="1"/>
</dbReference>
<evidence type="ECO:0000256" key="2">
    <source>
        <dbReference type="HAMAP-Rule" id="MF_00795"/>
    </source>
</evidence>
<dbReference type="Proteomes" id="UP001301216">
    <property type="component" value="Unassembled WGS sequence"/>
</dbReference>
<comment type="subcellular location">
    <subcellularLocation>
        <location evidence="2">Cytoplasm</location>
    </subcellularLocation>
</comment>